<evidence type="ECO:0000313" key="1">
    <source>
        <dbReference type="EMBL" id="RIV84169.1"/>
    </source>
</evidence>
<organism evidence="1 2">
    <name type="scientific">Aurantiacibacter zhengii</name>
    <dbReference type="NCBI Taxonomy" id="2307003"/>
    <lineage>
        <taxon>Bacteria</taxon>
        <taxon>Pseudomonadati</taxon>
        <taxon>Pseudomonadota</taxon>
        <taxon>Alphaproteobacteria</taxon>
        <taxon>Sphingomonadales</taxon>
        <taxon>Erythrobacteraceae</taxon>
        <taxon>Aurantiacibacter</taxon>
    </lineage>
</organism>
<name>A0A418NPG4_9SPHN</name>
<accession>A0A418NPG4</accession>
<dbReference type="EMBL" id="QXFL01000007">
    <property type="protein sequence ID" value="RIV84169.1"/>
    <property type="molecule type" value="Genomic_DNA"/>
</dbReference>
<dbReference type="RefSeq" id="WP_119587624.1">
    <property type="nucleotide sequence ID" value="NZ_CAWODQ010000027.1"/>
</dbReference>
<dbReference type="OrthoDB" id="7408488at2"/>
<dbReference type="Proteomes" id="UP000286576">
    <property type="component" value="Unassembled WGS sequence"/>
</dbReference>
<evidence type="ECO:0000313" key="2">
    <source>
        <dbReference type="Proteomes" id="UP000286576"/>
    </source>
</evidence>
<gene>
    <name evidence="1" type="ORF">D2V07_14220</name>
</gene>
<proteinExistence type="predicted"/>
<protein>
    <submittedName>
        <fullName evidence="1">Uncharacterized protein</fullName>
    </submittedName>
</protein>
<comment type="caution">
    <text evidence="1">The sequence shown here is derived from an EMBL/GenBank/DDBJ whole genome shotgun (WGS) entry which is preliminary data.</text>
</comment>
<dbReference type="AlphaFoldDB" id="A0A418NPG4"/>
<keyword evidence="2" id="KW-1185">Reference proteome</keyword>
<sequence length="220" mass="23712">MEQGVDQLYRSAVEKMAKSADSDIEKLRGSVIKDPGSLGAPNPDGIAEASGRDASWGSYAFDSLRSHGFIQSDLMRFKWFQPTSPYIDDEMAALAGIEATAIIRLASLDCAAARAELRKREKTFEQTARAGKPLASSLAHQKLMLSVVAATGEVHLLEEYAKRATVALAYAQARRLDGDALKGMVRSAGSMIRTICSMPPRDCAAAATAMRLHPRTPVEA</sequence>
<reference evidence="1 2" key="1">
    <citation type="submission" date="2018-08" db="EMBL/GenBank/DDBJ databases">
        <title>Erythrobacter zhengii sp.nov., a bacterium isolated from deep-sea sediment.</title>
        <authorList>
            <person name="Fang C."/>
            <person name="Wu Y.-H."/>
            <person name="Sun C."/>
            <person name="Wang H."/>
            <person name="Cheng H."/>
            <person name="Meng F.-X."/>
            <person name="Wang C.-S."/>
            <person name="Xu X.-W."/>
        </authorList>
    </citation>
    <scope>NUCLEOTIDE SEQUENCE [LARGE SCALE GENOMIC DNA]</scope>
    <source>
        <strain evidence="1 2">V18</strain>
    </source>
</reference>